<keyword evidence="2" id="KW-1185">Reference proteome</keyword>
<dbReference type="AlphaFoldDB" id="A0A1K1M760"/>
<organism evidence="1 2">
    <name type="scientific">Selenomonas ruminantium</name>
    <dbReference type="NCBI Taxonomy" id="971"/>
    <lineage>
        <taxon>Bacteria</taxon>
        <taxon>Bacillati</taxon>
        <taxon>Bacillota</taxon>
        <taxon>Negativicutes</taxon>
        <taxon>Selenomonadales</taxon>
        <taxon>Selenomonadaceae</taxon>
        <taxon>Selenomonas</taxon>
    </lineage>
</organism>
<dbReference type="Proteomes" id="UP000182958">
    <property type="component" value="Unassembled WGS sequence"/>
</dbReference>
<dbReference type="EMBL" id="FPJA01000004">
    <property type="protein sequence ID" value="SFW17790.1"/>
    <property type="molecule type" value="Genomic_DNA"/>
</dbReference>
<accession>A0A1K1M760</accession>
<protein>
    <submittedName>
        <fullName evidence="1">Uncharacterized protein</fullName>
    </submittedName>
</protein>
<gene>
    <name evidence="1" type="ORF">SAMN02910323_0557</name>
</gene>
<evidence type="ECO:0000313" key="2">
    <source>
        <dbReference type="Proteomes" id="UP000182958"/>
    </source>
</evidence>
<proteinExistence type="predicted"/>
<evidence type="ECO:0000313" key="1">
    <source>
        <dbReference type="EMBL" id="SFW17790.1"/>
    </source>
</evidence>
<name>A0A1K1M760_SELRU</name>
<sequence>MNGVDGLAESIKAGMKKAKKQSEQKALRGVIQGGRVHICAHSYPMKTAVDVNTDDGSLVWVQLAKSGTAVIVGA</sequence>
<reference evidence="2" key="1">
    <citation type="submission" date="2016-11" db="EMBL/GenBank/DDBJ databases">
        <authorList>
            <person name="Varghese N."/>
            <person name="Submissions S."/>
        </authorList>
    </citation>
    <scope>NUCLEOTIDE SEQUENCE [LARGE SCALE GENOMIC DNA]</scope>
    <source>
        <strain evidence="2">C3</strain>
    </source>
</reference>
<dbReference type="RefSeq" id="WP_072305423.1">
    <property type="nucleotide sequence ID" value="NZ_FPJA01000004.1"/>
</dbReference>